<name>A0A151X755_9HYME</name>
<gene>
    <name evidence="1" type="ORF">ALC60_04820</name>
</gene>
<dbReference type="AlphaFoldDB" id="A0A151X755"/>
<keyword evidence="2" id="KW-1185">Reference proteome</keyword>
<reference evidence="1 2" key="1">
    <citation type="submission" date="2015-09" db="EMBL/GenBank/DDBJ databases">
        <title>Trachymyrmex zeteki WGS genome.</title>
        <authorList>
            <person name="Nygaard S."/>
            <person name="Hu H."/>
            <person name="Boomsma J."/>
            <person name="Zhang G."/>
        </authorList>
    </citation>
    <scope>NUCLEOTIDE SEQUENCE [LARGE SCALE GENOMIC DNA]</scope>
    <source>
        <strain evidence="1">Tzet28-1</strain>
        <tissue evidence="1">Whole body</tissue>
    </source>
</reference>
<evidence type="ECO:0000313" key="1">
    <source>
        <dbReference type="EMBL" id="KYQ56206.1"/>
    </source>
</evidence>
<protein>
    <submittedName>
        <fullName evidence="1">Uncharacterized protein</fullName>
    </submittedName>
</protein>
<proteinExistence type="predicted"/>
<organism evidence="1 2">
    <name type="scientific">Mycetomoellerius zeteki</name>
    <dbReference type="NCBI Taxonomy" id="64791"/>
    <lineage>
        <taxon>Eukaryota</taxon>
        <taxon>Metazoa</taxon>
        <taxon>Ecdysozoa</taxon>
        <taxon>Arthropoda</taxon>
        <taxon>Hexapoda</taxon>
        <taxon>Insecta</taxon>
        <taxon>Pterygota</taxon>
        <taxon>Neoptera</taxon>
        <taxon>Endopterygota</taxon>
        <taxon>Hymenoptera</taxon>
        <taxon>Apocrita</taxon>
        <taxon>Aculeata</taxon>
        <taxon>Formicoidea</taxon>
        <taxon>Formicidae</taxon>
        <taxon>Myrmicinae</taxon>
        <taxon>Mycetomoellerius</taxon>
    </lineage>
</organism>
<evidence type="ECO:0000313" key="2">
    <source>
        <dbReference type="Proteomes" id="UP000075809"/>
    </source>
</evidence>
<accession>A0A151X755</accession>
<dbReference type="EMBL" id="KQ982450">
    <property type="protein sequence ID" value="KYQ56206.1"/>
    <property type="molecule type" value="Genomic_DNA"/>
</dbReference>
<sequence length="105" mass="12566">VSAICIPFISQAIIRRHPVHDLARLEETLLARPNKCKWWKRPREGRKEPQLNEFAFAVTVPHKSRGLDKDRFNYPFNYRKAICNRREARKLGEDFHKAFPQRPER</sequence>
<feature type="non-terminal residue" evidence="1">
    <location>
        <position position="1"/>
    </location>
</feature>
<dbReference type="Proteomes" id="UP000075809">
    <property type="component" value="Unassembled WGS sequence"/>
</dbReference>